<reference evidence="1 2" key="1">
    <citation type="submission" date="2019-02" db="EMBL/GenBank/DDBJ databases">
        <title>Deep-cultivation of Planctomycetes and their phenomic and genomic characterization uncovers novel biology.</title>
        <authorList>
            <person name="Wiegand S."/>
            <person name="Jogler M."/>
            <person name="Boedeker C."/>
            <person name="Pinto D."/>
            <person name="Vollmers J."/>
            <person name="Rivas-Marin E."/>
            <person name="Kohn T."/>
            <person name="Peeters S.H."/>
            <person name="Heuer A."/>
            <person name="Rast P."/>
            <person name="Oberbeckmann S."/>
            <person name="Bunk B."/>
            <person name="Jeske O."/>
            <person name="Meyerdierks A."/>
            <person name="Storesund J.E."/>
            <person name="Kallscheuer N."/>
            <person name="Luecker S."/>
            <person name="Lage O.M."/>
            <person name="Pohl T."/>
            <person name="Merkel B.J."/>
            <person name="Hornburger P."/>
            <person name="Mueller R.-W."/>
            <person name="Bruemmer F."/>
            <person name="Labrenz M."/>
            <person name="Spormann A.M."/>
            <person name="Op den Camp H."/>
            <person name="Overmann J."/>
            <person name="Amann R."/>
            <person name="Jetten M.S.M."/>
            <person name="Mascher T."/>
            <person name="Medema M.H."/>
            <person name="Devos D.P."/>
            <person name="Kaster A.-K."/>
            <person name="Ovreas L."/>
            <person name="Rohde M."/>
            <person name="Galperin M.Y."/>
            <person name="Jogler C."/>
        </authorList>
    </citation>
    <scope>NUCLEOTIDE SEQUENCE [LARGE SCALE GENOMIC DNA]</scope>
    <source>
        <strain evidence="1 2">Pla175</strain>
    </source>
</reference>
<dbReference type="OrthoDB" id="9805710at2"/>
<evidence type="ECO:0000313" key="2">
    <source>
        <dbReference type="Proteomes" id="UP000317429"/>
    </source>
</evidence>
<name>A0A518DDW4_9BACT</name>
<evidence type="ECO:0000313" key="1">
    <source>
        <dbReference type="EMBL" id="QDU89674.1"/>
    </source>
</evidence>
<dbReference type="EMBL" id="CP036291">
    <property type="protein sequence ID" value="QDU89674.1"/>
    <property type="molecule type" value="Genomic_DNA"/>
</dbReference>
<organism evidence="1 2">
    <name type="scientific">Pirellulimonas nuda</name>
    <dbReference type="NCBI Taxonomy" id="2528009"/>
    <lineage>
        <taxon>Bacteria</taxon>
        <taxon>Pseudomonadati</taxon>
        <taxon>Planctomycetota</taxon>
        <taxon>Planctomycetia</taxon>
        <taxon>Pirellulales</taxon>
        <taxon>Lacipirellulaceae</taxon>
        <taxon>Pirellulimonas</taxon>
    </lineage>
</organism>
<dbReference type="KEGG" id="pnd:Pla175_30680"/>
<proteinExistence type="predicted"/>
<protein>
    <submittedName>
        <fullName evidence="1">Uncharacterized protein</fullName>
    </submittedName>
</protein>
<dbReference type="AlphaFoldDB" id="A0A518DDW4"/>
<accession>A0A518DDW4</accession>
<gene>
    <name evidence="1" type="ORF">Pla175_30680</name>
</gene>
<keyword evidence="2" id="KW-1185">Reference proteome</keyword>
<dbReference type="Proteomes" id="UP000317429">
    <property type="component" value="Chromosome"/>
</dbReference>
<sequence>MSGRRVAAEVRGRAAGQVVAGCDSLRLAEFDYDNKPRVTSLFDQSQERFSLLKQKEFAPPTLYWHGMPKGRA</sequence>
<dbReference type="RefSeq" id="WP_145286668.1">
    <property type="nucleotide sequence ID" value="NZ_CP036291.1"/>
</dbReference>